<comment type="similarity">
    <text evidence="1">Belongs to the NAD(P)-dependent epimerase/dehydratase family. SDR39U1 subfamily.</text>
</comment>
<keyword evidence="4" id="KW-1185">Reference proteome</keyword>
<dbReference type="Gene3D" id="3.40.50.720">
    <property type="entry name" value="NAD(P)-binding Rossmann-like Domain"/>
    <property type="match status" value="1"/>
</dbReference>
<evidence type="ECO:0000313" key="3">
    <source>
        <dbReference type="EMBL" id="MVZ63077.1"/>
    </source>
</evidence>
<evidence type="ECO:0000313" key="4">
    <source>
        <dbReference type="Proteomes" id="UP000435036"/>
    </source>
</evidence>
<dbReference type="Proteomes" id="UP000435036">
    <property type="component" value="Unassembled WGS sequence"/>
</dbReference>
<dbReference type="InterPro" id="IPR036291">
    <property type="entry name" value="NAD(P)-bd_dom_sf"/>
</dbReference>
<name>A0A6N8L196_9SPHI</name>
<dbReference type="InterPro" id="IPR001509">
    <property type="entry name" value="Epimerase_deHydtase"/>
</dbReference>
<dbReference type="SUPFAM" id="SSF51735">
    <property type="entry name" value="NAD(P)-binding Rossmann-fold domains"/>
    <property type="match status" value="1"/>
</dbReference>
<dbReference type="Pfam" id="PF01370">
    <property type="entry name" value="Epimerase"/>
    <property type="match status" value="1"/>
</dbReference>
<dbReference type="EMBL" id="WSQA01000010">
    <property type="protein sequence ID" value="MVZ63077.1"/>
    <property type="molecule type" value="Genomic_DNA"/>
</dbReference>
<accession>A0A6N8L196</accession>
<dbReference type="PANTHER" id="PTHR11092">
    <property type="entry name" value="SUGAR NUCLEOTIDE EPIMERASE RELATED"/>
    <property type="match status" value="1"/>
</dbReference>
<gene>
    <name evidence="3" type="ORF">GQF63_13660</name>
</gene>
<dbReference type="InterPro" id="IPR010099">
    <property type="entry name" value="SDR39U1"/>
</dbReference>
<sequence length="303" mass="33644">MAKIVLAGGTGNLGKLLIPAFNRKDKEIIVLTRKKMMKHHPGLDFALWDGENLGEWCEALEDADLLINLSGESINKRFTPKNKKLLYDSRILPTQTLGRALQNLQNPPKMWINFSGVSIFNGAASMQDESSSDYGDDFLAELSKAWEAACLSAETPKTKKVIVRMSPILSKNSGMFAELKPLAKFGLAGRMGSGKQYMPWIHEDDFIRLILWIAEQENPEGIYHACSPNPEQNKDFMRILRKGIGMPIGLPQPAFVAKVGAFLKGLDPGLLLQTAPVTTNVTLKNGFTFNFPYLHDAINQLVK</sequence>
<proteinExistence type="inferred from homology"/>
<reference evidence="3 4" key="1">
    <citation type="submission" date="2019-12" db="EMBL/GenBank/DDBJ databases">
        <authorList>
            <person name="Dong K."/>
        </authorList>
    </citation>
    <scope>NUCLEOTIDE SEQUENCE [LARGE SCALE GENOMIC DNA]</scope>
    <source>
        <strain evidence="3 4">JCM 31225</strain>
    </source>
</reference>
<comment type="caution">
    <text evidence="3">The sequence shown here is derived from an EMBL/GenBank/DDBJ whole genome shotgun (WGS) entry which is preliminary data.</text>
</comment>
<evidence type="ECO:0000259" key="2">
    <source>
        <dbReference type="Pfam" id="PF01370"/>
    </source>
</evidence>
<dbReference type="RefSeq" id="WP_160369797.1">
    <property type="nucleotide sequence ID" value="NZ_WSQA01000010.1"/>
</dbReference>
<dbReference type="OrthoDB" id="9801773at2"/>
<dbReference type="AlphaFoldDB" id="A0A6N8L196"/>
<dbReference type="PANTHER" id="PTHR11092:SF0">
    <property type="entry name" value="EPIMERASE FAMILY PROTEIN SDR39U1"/>
    <property type="match status" value="1"/>
</dbReference>
<dbReference type="NCBIfam" id="TIGR01777">
    <property type="entry name" value="yfcH"/>
    <property type="match status" value="1"/>
</dbReference>
<organism evidence="3 4">
    <name type="scientific">Sphingobacterium humi</name>
    <dbReference type="NCBI Taxonomy" id="1796905"/>
    <lineage>
        <taxon>Bacteria</taxon>
        <taxon>Pseudomonadati</taxon>
        <taxon>Bacteroidota</taxon>
        <taxon>Sphingobacteriia</taxon>
        <taxon>Sphingobacteriales</taxon>
        <taxon>Sphingobacteriaceae</taxon>
        <taxon>Sphingobacterium</taxon>
    </lineage>
</organism>
<evidence type="ECO:0000256" key="1">
    <source>
        <dbReference type="ARBA" id="ARBA00009353"/>
    </source>
</evidence>
<protein>
    <submittedName>
        <fullName evidence="3">TIGR01777 family protein</fullName>
    </submittedName>
</protein>
<feature type="domain" description="NAD-dependent epimerase/dehydratase" evidence="2">
    <location>
        <begin position="4"/>
        <end position="220"/>
    </location>
</feature>